<protein>
    <recommendedName>
        <fullName evidence="2">Calmodulin</fullName>
    </recommendedName>
</protein>
<gene>
    <name evidence="8" type="ORF">SNEC2469_LOCUS8241</name>
</gene>
<dbReference type="InterPro" id="IPR050230">
    <property type="entry name" value="CALM/Myosin/TropC-like"/>
</dbReference>
<dbReference type="Pfam" id="PF13405">
    <property type="entry name" value="EF-hand_6"/>
    <property type="match status" value="1"/>
</dbReference>
<dbReference type="PROSITE" id="PS50222">
    <property type="entry name" value="EF_HAND_2"/>
    <property type="match status" value="1"/>
</dbReference>
<evidence type="ECO:0000313" key="9">
    <source>
        <dbReference type="Proteomes" id="UP000601435"/>
    </source>
</evidence>
<dbReference type="PANTHER" id="PTHR23048:SF0">
    <property type="entry name" value="CALMODULIN LIKE 3"/>
    <property type="match status" value="1"/>
</dbReference>
<proteinExistence type="inferred from homology"/>
<dbReference type="AlphaFoldDB" id="A0A812NTV3"/>
<dbReference type="SMART" id="SM00054">
    <property type="entry name" value="EFh"/>
    <property type="match status" value="2"/>
</dbReference>
<dbReference type="PROSITE" id="PS00018">
    <property type="entry name" value="EF_HAND_1"/>
    <property type="match status" value="1"/>
</dbReference>
<dbReference type="FunFam" id="1.10.238.10:FF:000178">
    <property type="entry name" value="Calmodulin-2 A"/>
    <property type="match status" value="1"/>
</dbReference>
<dbReference type="InterPro" id="IPR018247">
    <property type="entry name" value="EF_Hand_1_Ca_BS"/>
</dbReference>
<comment type="caution">
    <text evidence="8">The sequence shown here is derived from an EMBL/GenBank/DDBJ whole genome shotgun (WGS) entry which is preliminary data.</text>
</comment>
<dbReference type="InterPro" id="IPR011992">
    <property type="entry name" value="EF-hand-dom_pair"/>
</dbReference>
<organism evidence="8 9">
    <name type="scientific">Symbiodinium necroappetens</name>
    <dbReference type="NCBI Taxonomy" id="1628268"/>
    <lineage>
        <taxon>Eukaryota</taxon>
        <taxon>Sar</taxon>
        <taxon>Alveolata</taxon>
        <taxon>Dinophyceae</taxon>
        <taxon>Suessiales</taxon>
        <taxon>Symbiodiniaceae</taxon>
        <taxon>Symbiodinium</taxon>
    </lineage>
</organism>
<evidence type="ECO:0000256" key="2">
    <source>
        <dbReference type="ARBA" id="ARBA00020786"/>
    </source>
</evidence>
<dbReference type="SUPFAM" id="SSF47473">
    <property type="entry name" value="EF-hand"/>
    <property type="match status" value="1"/>
</dbReference>
<dbReference type="Proteomes" id="UP000601435">
    <property type="component" value="Unassembled WGS sequence"/>
</dbReference>
<evidence type="ECO:0000256" key="4">
    <source>
        <dbReference type="ARBA" id="ARBA00022737"/>
    </source>
</evidence>
<evidence type="ECO:0000313" key="8">
    <source>
        <dbReference type="EMBL" id="CAE7326594.1"/>
    </source>
</evidence>
<keyword evidence="9" id="KW-1185">Reference proteome</keyword>
<dbReference type="GO" id="GO:0016460">
    <property type="term" value="C:myosin II complex"/>
    <property type="evidence" value="ECO:0007669"/>
    <property type="project" value="TreeGrafter"/>
</dbReference>
<evidence type="ECO:0000256" key="5">
    <source>
        <dbReference type="ARBA" id="ARBA00022837"/>
    </source>
</evidence>
<comment type="similarity">
    <text evidence="1">Belongs to the centrin family.</text>
</comment>
<dbReference type="PANTHER" id="PTHR23048">
    <property type="entry name" value="MYOSIN LIGHT CHAIN 1, 3"/>
    <property type="match status" value="1"/>
</dbReference>
<accession>A0A812NTV3</accession>
<evidence type="ECO:0000256" key="3">
    <source>
        <dbReference type="ARBA" id="ARBA00022723"/>
    </source>
</evidence>
<keyword evidence="5" id="KW-0106">Calcium</keyword>
<keyword evidence="6" id="KW-0007">Acetylation</keyword>
<dbReference type="InterPro" id="IPR002048">
    <property type="entry name" value="EF_hand_dom"/>
</dbReference>
<feature type="domain" description="EF-hand" evidence="7">
    <location>
        <begin position="85"/>
        <end position="120"/>
    </location>
</feature>
<dbReference type="Gene3D" id="1.10.238.10">
    <property type="entry name" value="EF-hand"/>
    <property type="match status" value="1"/>
</dbReference>
<dbReference type="OrthoDB" id="26525at2759"/>
<reference evidence="8" key="1">
    <citation type="submission" date="2021-02" db="EMBL/GenBank/DDBJ databases">
        <authorList>
            <person name="Dougan E. K."/>
            <person name="Rhodes N."/>
            <person name="Thang M."/>
            <person name="Chan C."/>
        </authorList>
    </citation>
    <scope>NUCLEOTIDE SEQUENCE</scope>
</reference>
<evidence type="ECO:0000259" key="7">
    <source>
        <dbReference type="PROSITE" id="PS50222"/>
    </source>
</evidence>
<evidence type="ECO:0000256" key="6">
    <source>
        <dbReference type="ARBA" id="ARBA00022990"/>
    </source>
</evidence>
<keyword evidence="4" id="KW-0677">Repeat</keyword>
<keyword evidence="3" id="KW-0479">Metal-binding</keyword>
<dbReference type="GO" id="GO:0005509">
    <property type="term" value="F:calcium ion binding"/>
    <property type="evidence" value="ECO:0007669"/>
    <property type="project" value="InterPro"/>
</dbReference>
<sequence>MALGEEPEERVRVDGIPESYLLADRCGFRDSELRDFCWAFRLYDVLGDGKIDAMQVMNDIDSHGKGILDFQRFVKLMAKFDRSMITEDELVNAFKIFDKDKSGTIDAIELQDVLCKLGFEVNPLQLGAEMIPKLEPPDSAFDLCFSSSERQRIEVRKPSLVSIGTRLAILPVLPAKAGEELKPLVPAFLAEIRLGIETTPRTELCSIDSLSIVQRCCVGCWVAAATRREQ</sequence>
<name>A0A812NTV3_9DINO</name>
<evidence type="ECO:0000256" key="1">
    <source>
        <dbReference type="ARBA" id="ARBA00005253"/>
    </source>
</evidence>
<dbReference type="EMBL" id="CAJNJA010013675">
    <property type="protein sequence ID" value="CAE7326594.1"/>
    <property type="molecule type" value="Genomic_DNA"/>
</dbReference>